<dbReference type="Proteomes" id="UP000265719">
    <property type="component" value="Chromosome"/>
</dbReference>
<dbReference type="Gene3D" id="3.30.2010.10">
    <property type="entry name" value="Metalloproteases ('zincins'), catalytic domain"/>
    <property type="match status" value="1"/>
</dbReference>
<dbReference type="InterPro" id="IPR053136">
    <property type="entry name" value="UTP_pyrophosphatase-like"/>
</dbReference>
<proteinExistence type="predicted"/>
<dbReference type="Pfam" id="PF01863">
    <property type="entry name" value="YgjP-like"/>
    <property type="match status" value="1"/>
</dbReference>
<dbReference type="AlphaFoldDB" id="A0AA97LWZ0"/>
<keyword evidence="3" id="KW-1185">Reference proteome</keyword>
<sequence length="212" mass="24009">MRTGGTGSVRCLGRAVAPPLCGSGLFWDNVKIVPADPRVEVRRSSRRRRTVSAYRDGDKTVVLVPAGLSHAEEQQWVELMLERLRTREQRRRPSDTALRTRAMELAERYLGGQVRPSSVRWVDNQNTRWGSCTPEDGSIRVSRRLSGMPGWVVDYVLVHELVHLLVPGHGPEFWKLVNRYPRSERARGYLEGVSDAPRLAAEGRQDREDGVD</sequence>
<protein>
    <submittedName>
        <fullName evidence="2">M48 family metallopeptidase</fullName>
    </submittedName>
</protein>
<dbReference type="PANTHER" id="PTHR30399:SF1">
    <property type="entry name" value="UTP PYROPHOSPHATASE"/>
    <property type="match status" value="1"/>
</dbReference>
<evidence type="ECO:0000313" key="2">
    <source>
        <dbReference type="EMBL" id="UOE19609.1"/>
    </source>
</evidence>
<dbReference type="InterPro" id="IPR002725">
    <property type="entry name" value="YgjP-like_metallopeptidase"/>
</dbReference>
<reference evidence="2" key="1">
    <citation type="submission" date="2020-10" db="EMBL/GenBank/DDBJ databases">
        <title>De novo genome project of the cellulose decomposer Thermobifida halotolerans type strain.</title>
        <authorList>
            <person name="Nagy I."/>
            <person name="Horvath B."/>
            <person name="Kukolya J."/>
            <person name="Nagy I."/>
            <person name="Orsini M."/>
        </authorList>
    </citation>
    <scope>NUCLEOTIDE SEQUENCE</scope>
    <source>
        <strain evidence="2">DSM 44931</strain>
    </source>
</reference>
<dbReference type="CDD" id="cd07344">
    <property type="entry name" value="M48_yhfN_like"/>
    <property type="match status" value="1"/>
</dbReference>
<evidence type="ECO:0000313" key="3">
    <source>
        <dbReference type="Proteomes" id="UP000265719"/>
    </source>
</evidence>
<dbReference type="PANTHER" id="PTHR30399">
    <property type="entry name" value="UNCHARACTERIZED PROTEIN YGJP"/>
    <property type="match status" value="1"/>
</dbReference>
<name>A0AA97LWZ0_9ACTN</name>
<organism evidence="2 3">
    <name type="scientific">Thermobifida halotolerans</name>
    <dbReference type="NCBI Taxonomy" id="483545"/>
    <lineage>
        <taxon>Bacteria</taxon>
        <taxon>Bacillati</taxon>
        <taxon>Actinomycetota</taxon>
        <taxon>Actinomycetes</taxon>
        <taxon>Streptosporangiales</taxon>
        <taxon>Nocardiopsidaceae</taxon>
        <taxon>Thermobifida</taxon>
    </lineage>
</organism>
<evidence type="ECO:0000259" key="1">
    <source>
        <dbReference type="Pfam" id="PF01863"/>
    </source>
</evidence>
<feature type="domain" description="YgjP-like metallopeptidase" evidence="1">
    <location>
        <begin position="114"/>
        <end position="181"/>
    </location>
</feature>
<dbReference type="KEGG" id="thao:NI17_023410"/>
<accession>A0AA97LWZ0</accession>
<gene>
    <name evidence="2" type="ORF">NI17_023410</name>
</gene>
<dbReference type="EMBL" id="CP063196">
    <property type="protein sequence ID" value="UOE19609.1"/>
    <property type="molecule type" value="Genomic_DNA"/>
</dbReference>